<keyword evidence="1" id="KW-0472">Membrane</keyword>
<feature type="domain" description="DUF6533" evidence="2">
    <location>
        <begin position="30"/>
        <end position="75"/>
    </location>
</feature>
<protein>
    <recommendedName>
        <fullName evidence="2">DUF6533 domain-containing protein</fullName>
    </recommendedName>
</protein>
<keyword evidence="1" id="KW-0812">Transmembrane</keyword>
<dbReference type="Proteomes" id="UP000663853">
    <property type="component" value="Unassembled WGS sequence"/>
</dbReference>
<feature type="transmembrane region" description="Helical" evidence="1">
    <location>
        <begin position="127"/>
        <end position="149"/>
    </location>
</feature>
<feature type="transmembrane region" description="Helical" evidence="1">
    <location>
        <begin position="187"/>
        <end position="209"/>
    </location>
</feature>
<accession>A0A8H3HLH3</accession>
<feature type="transmembrane region" description="Helical" evidence="1">
    <location>
        <begin position="64"/>
        <end position="87"/>
    </location>
</feature>
<dbReference type="AlphaFoldDB" id="A0A8H3HLH3"/>
<evidence type="ECO:0000313" key="3">
    <source>
        <dbReference type="EMBL" id="CAE6527058.1"/>
    </source>
</evidence>
<evidence type="ECO:0000259" key="2">
    <source>
        <dbReference type="Pfam" id="PF20151"/>
    </source>
</evidence>
<keyword evidence="1" id="KW-1133">Transmembrane helix</keyword>
<sequence>MTTAGLISASTIEFADSLIRIFGQLQTSRYLAIGSLTLLVYDWLSTLDQEIEFIWRKRWSFARVIYHLNRVLPVLLFSVVLIPNILFAPSYYTATNRSIYGVVALLAILCATSIIRCWATYGQRWVLWLLIPALFLTVGHALAQVTLNIGKTRYLANPLPGVLEGCFVILPSDIWLAYLSGVLYESLVFGLLVWRIWCLSSGVGLTPLLRQLLKHGASFFAVNFGLMLVSCVGSGYPGTIIIVNTSG</sequence>
<dbReference type="InterPro" id="IPR045340">
    <property type="entry name" value="DUF6533"/>
</dbReference>
<organism evidence="3 4">
    <name type="scientific">Rhizoctonia solani</name>
    <dbReference type="NCBI Taxonomy" id="456999"/>
    <lineage>
        <taxon>Eukaryota</taxon>
        <taxon>Fungi</taxon>
        <taxon>Dikarya</taxon>
        <taxon>Basidiomycota</taxon>
        <taxon>Agaricomycotina</taxon>
        <taxon>Agaricomycetes</taxon>
        <taxon>Cantharellales</taxon>
        <taxon>Ceratobasidiaceae</taxon>
        <taxon>Rhizoctonia</taxon>
    </lineage>
</organism>
<feature type="transmembrane region" description="Helical" evidence="1">
    <location>
        <begin position="99"/>
        <end position="121"/>
    </location>
</feature>
<comment type="caution">
    <text evidence="3">The sequence shown here is derived from an EMBL/GenBank/DDBJ whole genome shotgun (WGS) entry which is preliminary data.</text>
</comment>
<reference evidence="3" key="1">
    <citation type="submission" date="2021-01" db="EMBL/GenBank/DDBJ databases">
        <authorList>
            <person name="Kaushik A."/>
        </authorList>
    </citation>
    <scope>NUCLEOTIDE SEQUENCE</scope>
    <source>
        <strain evidence="3">AG6-10EEA</strain>
    </source>
</reference>
<name>A0A8H3HLH3_9AGAM</name>
<gene>
    <name evidence="3" type="ORF">RDB_LOCUS161528</name>
</gene>
<dbReference type="Pfam" id="PF20151">
    <property type="entry name" value="DUF6533"/>
    <property type="match status" value="1"/>
</dbReference>
<dbReference type="EMBL" id="CAJMXA010003928">
    <property type="protein sequence ID" value="CAE6527058.1"/>
    <property type="molecule type" value="Genomic_DNA"/>
</dbReference>
<evidence type="ECO:0000313" key="4">
    <source>
        <dbReference type="Proteomes" id="UP000663853"/>
    </source>
</evidence>
<evidence type="ECO:0000256" key="1">
    <source>
        <dbReference type="SAM" id="Phobius"/>
    </source>
</evidence>
<feature type="transmembrane region" description="Helical" evidence="1">
    <location>
        <begin position="221"/>
        <end position="243"/>
    </location>
</feature>
<proteinExistence type="predicted"/>